<evidence type="ECO:0000256" key="1">
    <source>
        <dbReference type="ARBA" id="ARBA00004496"/>
    </source>
</evidence>
<dbReference type="GO" id="GO:0000176">
    <property type="term" value="C:nuclear exosome (RNase complex)"/>
    <property type="evidence" value="ECO:0007669"/>
    <property type="project" value="EnsemblFungi"/>
</dbReference>
<dbReference type="InterPro" id="IPR020568">
    <property type="entry name" value="Ribosomal_Su5_D2-typ_SF"/>
</dbReference>
<feature type="domain" description="Exoribonuclease phosphorolytic" evidence="7">
    <location>
        <begin position="30"/>
        <end position="154"/>
    </location>
</feature>
<dbReference type="RefSeq" id="XP_018735515.1">
    <property type="nucleotide sequence ID" value="XM_018878186.1"/>
</dbReference>
<dbReference type="GO" id="GO:0035925">
    <property type="term" value="F:mRNA 3'-UTR AU-rich region binding"/>
    <property type="evidence" value="ECO:0007669"/>
    <property type="project" value="TreeGrafter"/>
</dbReference>
<dbReference type="GO" id="GO:0071035">
    <property type="term" value="P:nuclear polyadenylation-dependent rRNA catabolic process"/>
    <property type="evidence" value="ECO:0007669"/>
    <property type="project" value="TreeGrafter"/>
</dbReference>
<comment type="similarity">
    <text evidence="3">Belongs to the RNase PH family.</text>
</comment>
<reference evidence="8 9" key="1">
    <citation type="submission" date="2016-02" db="EMBL/GenBank/DDBJ databases">
        <title>Complete genome sequence and transcriptome regulation of the pentose utilising yeast Sugiyamaella lignohabitans.</title>
        <authorList>
            <person name="Bellasio M."/>
            <person name="Peymann A."/>
            <person name="Valli M."/>
            <person name="Sipitzky M."/>
            <person name="Graf A."/>
            <person name="Sauer M."/>
            <person name="Marx H."/>
            <person name="Mattanovich D."/>
        </authorList>
    </citation>
    <scope>NUCLEOTIDE SEQUENCE [LARGE SCALE GENOMIC DNA]</scope>
    <source>
        <strain evidence="8 9">CBS 10342</strain>
    </source>
</reference>
<evidence type="ECO:0000256" key="4">
    <source>
        <dbReference type="ARBA" id="ARBA00022490"/>
    </source>
</evidence>
<dbReference type="GO" id="GO:0034475">
    <property type="term" value="P:U4 snRNA 3'-end processing"/>
    <property type="evidence" value="ECO:0007669"/>
    <property type="project" value="TreeGrafter"/>
</dbReference>
<evidence type="ECO:0000313" key="8">
    <source>
        <dbReference type="EMBL" id="ANB13038.1"/>
    </source>
</evidence>
<dbReference type="GO" id="GO:0071028">
    <property type="term" value="P:nuclear mRNA surveillance"/>
    <property type="evidence" value="ECO:0007669"/>
    <property type="project" value="TreeGrafter"/>
</dbReference>
<dbReference type="GO" id="GO:0000177">
    <property type="term" value="C:cytoplasmic exosome (RNase complex)"/>
    <property type="evidence" value="ECO:0007669"/>
    <property type="project" value="EnsemblFungi"/>
</dbReference>
<dbReference type="PANTHER" id="PTHR11097">
    <property type="entry name" value="EXOSOME COMPLEX EXONUCLEASE RIBOSOMAL RNA PROCESSING PROTEIN"/>
    <property type="match status" value="1"/>
</dbReference>
<dbReference type="EMBL" id="CP014501">
    <property type="protein sequence ID" value="ANB13038.1"/>
    <property type="molecule type" value="Genomic_DNA"/>
</dbReference>
<dbReference type="AlphaFoldDB" id="A0A167DLB6"/>
<evidence type="ECO:0000256" key="5">
    <source>
        <dbReference type="ARBA" id="ARBA00022835"/>
    </source>
</evidence>
<dbReference type="GO" id="GO:0005730">
    <property type="term" value="C:nucleolus"/>
    <property type="evidence" value="ECO:0007669"/>
    <property type="project" value="UniProtKB-SubCell"/>
</dbReference>
<dbReference type="GeneID" id="30033105"/>
<keyword evidence="4" id="KW-0963">Cytoplasm</keyword>
<organism evidence="8 9">
    <name type="scientific">Sugiyamaella lignohabitans</name>
    <dbReference type="NCBI Taxonomy" id="796027"/>
    <lineage>
        <taxon>Eukaryota</taxon>
        <taxon>Fungi</taxon>
        <taxon>Dikarya</taxon>
        <taxon>Ascomycota</taxon>
        <taxon>Saccharomycotina</taxon>
        <taxon>Dipodascomycetes</taxon>
        <taxon>Dipodascales</taxon>
        <taxon>Trichomonascaceae</taxon>
        <taxon>Sugiyamaella</taxon>
    </lineage>
</organism>
<comment type="subcellular location">
    <subcellularLocation>
        <location evidence="1">Cytoplasm</location>
    </subcellularLocation>
    <subcellularLocation>
        <location evidence="2">Nucleus</location>
        <location evidence="2">Nucleolus</location>
    </subcellularLocation>
</comment>
<dbReference type="SUPFAM" id="SSF55666">
    <property type="entry name" value="Ribonuclease PH domain 2-like"/>
    <property type="match status" value="1"/>
</dbReference>
<dbReference type="GO" id="GO:0016075">
    <property type="term" value="P:rRNA catabolic process"/>
    <property type="evidence" value="ECO:0007669"/>
    <property type="project" value="EnsemblFungi"/>
</dbReference>
<dbReference type="InterPro" id="IPR036345">
    <property type="entry name" value="ExoRNase_PH_dom2_sf"/>
</dbReference>
<evidence type="ECO:0000256" key="3">
    <source>
        <dbReference type="ARBA" id="ARBA00006678"/>
    </source>
</evidence>
<evidence type="ECO:0000313" key="9">
    <source>
        <dbReference type="Proteomes" id="UP000189580"/>
    </source>
</evidence>
<dbReference type="OrthoDB" id="272245at2759"/>
<name>A0A167DLB6_9ASCO</name>
<dbReference type="InterPro" id="IPR001247">
    <property type="entry name" value="ExoRNase_PH_dom1"/>
</dbReference>
<dbReference type="GO" id="GO:0034476">
    <property type="term" value="P:U5 snRNA 3'-end processing"/>
    <property type="evidence" value="ECO:0007669"/>
    <property type="project" value="TreeGrafter"/>
</dbReference>
<dbReference type="GO" id="GO:0000467">
    <property type="term" value="P:exonucleolytic trimming to generate mature 3'-end of 5.8S rRNA from tricistronic rRNA transcript (SSU-rRNA, 5.8S rRNA, LSU-rRNA)"/>
    <property type="evidence" value="ECO:0007669"/>
    <property type="project" value="EnsemblFungi"/>
</dbReference>
<dbReference type="InterPro" id="IPR050590">
    <property type="entry name" value="Exosome_comp_Rrp42_subfam"/>
</dbReference>
<dbReference type="Pfam" id="PF01138">
    <property type="entry name" value="RNase_PH"/>
    <property type="match status" value="1"/>
</dbReference>
<dbReference type="PANTHER" id="PTHR11097:SF8">
    <property type="entry name" value="EXOSOME COMPLEX COMPONENT RRP42"/>
    <property type="match status" value="1"/>
</dbReference>
<dbReference type="Gene3D" id="3.30.230.70">
    <property type="entry name" value="GHMP Kinase, N-terminal domain"/>
    <property type="match status" value="1"/>
</dbReference>
<evidence type="ECO:0000256" key="2">
    <source>
        <dbReference type="ARBA" id="ARBA00004604"/>
    </source>
</evidence>
<protein>
    <recommendedName>
        <fullName evidence="6">Ribosomal RNA-processing protein 42</fullName>
    </recommendedName>
</protein>
<dbReference type="SUPFAM" id="SSF54211">
    <property type="entry name" value="Ribosomal protein S5 domain 2-like"/>
    <property type="match status" value="1"/>
</dbReference>
<dbReference type="Proteomes" id="UP000189580">
    <property type="component" value="Chromosome a"/>
</dbReference>
<sequence length="294" mass="31720">MKYSPAELSYLKESLKASPPIRPDARLETQLRPIEAISNILPTANGSARIRASDGGECIVGVKAKVVPTSSTSELINVDVEISGLKENNSLASTLSSIFQSTLNSSQSLRQRLKLTSRFSFKLFIDVLVLSNQSHPLGLVSLTIYLALLSTKLPLLTSSTDDSKAEEVPVFHDDWDQARPLCDIPVTQSDSSKKSDSHWTPPLILLMAVVGENIFIDPTNAEEQVASTGLFISWSNGSISAPLRTLDIGSTDPQGISSTVLSKAYSIVEQCGQEISDSLTAVYVQDEDASSSDF</sequence>
<keyword evidence="9" id="KW-1185">Reference proteome</keyword>
<dbReference type="KEGG" id="slb:AWJ20_1316"/>
<dbReference type="GO" id="GO:0034473">
    <property type="term" value="P:U1 snRNA 3'-end processing"/>
    <property type="evidence" value="ECO:0007669"/>
    <property type="project" value="TreeGrafter"/>
</dbReference>
<evidence type="ECO:0000256" key="6">
    <source>
        <dbReference type="ARBA" id="ARBA00042523"/>
    </source>
</evidence>
<accession>A0A167DLB6</accession>
<dbReference type="GO" id="GO:0071038">
    <property type="term" value="P:TRAMP-dependent tRNA surveillance pathway"/>
    <property type="evidence" value="ECO:0007669"/>
    <property type="project" value="EnsemblFungi"/>
</dbReference>
<gene>
    <name evidence="8" type="primary">RRP42</name>
    <name evidence="8" type="ORF">AWJ20_1316</name>
</gene>
<evidence type="ECO:0000259" key="7">
    <source>
        <dbReference type="Pfam" id="PF01138"/>
    </source>
</evidence>
<dbReference type="InterPro" id="IPR027408">
    <property type="entry name" value="PNPase/RNase_PH_dom_sf"/>
</dbReference>
<proteinExistence type="inferred from homology"/>
<keyword evidence="5" id="KW-0271">Exosome</keyword>